<organism evidence="2 3">
    <name type="scientific">Melipona bicolor</name>
    <dbReference type="NCBI Taxonomy" id="60889"/>
    <lineage>
        <taxon>Eukaryota</taxon>
        <taxon>Metazoa</taxon>
        <taxon>Ecdysozoa</taxon>
        <taxon>Arthropoda</taxon>
        <taxon>Hexapoda</taxon>
        <taxon>Insecta</taxon>
        <taxon>Pterygota</taxon>
        <taxon>Neoptera</taxon>
        <taxon>Endopterygota</taxon>
        <taxon>Hymenoptera</taxon>
        <taxon>Apocrita</taxon>
        <taxon>Aculeata</taxon>
        <taxon>Apoidea</taxon>
        <taxon>Anthophila</taxon>
        <taxon>Apidae</taxon>
        <taxon>Melipona</taxon>
    </lineage>
</organism>
<feature type="compositionally biased region" description="Basic and acidic residues" evidence="1">
    <location>
        <begin position="217"/>
        <end position="236"/>
    </location>
</feature>
<protein>
    <submittedName>
        <fullName evidence="2">Uncharacterized protein</fullName>
    </submittedName>
</protein>
<evidence type="ECO:0000256" key="1">
    <source>
        <dbReference type="SAM" id="MobiDB-lite"/>
    </source>
</evidence>
<gene>
    <name evidence="2" type="ORF">K0M31_014455</name>
</gene>
<keyword evidence="3" id="KW-1185">Reference proteome</keyword>
<reference evidence="2" key="1">
    <citation type="submission" date="2021-10" db="EMBL/GenBank/DDBJ databases">
        <title>Melipona bicolor Genome sequencing and assembly.</title>
        <authorList>
            <person name="Araujo N.S."/>
            <person name="Arias M.C."/>
        </authorList>
    </citation>
    <scope>NUCLEOTIDE SEQUENCE</scope>
    <source>
        <strain evidence="2">USP_2M_L1-L4_2017</strain>
        <tissue evidence="2">Whole body</tissue>
    </source>
</reference>
<feature type="compositionally biased region" description="Basic residues" evidence="1">
    <location>
        <begin position="73"/>
        <end position="91"/>
    </location>
</feature>
<sequence>MFGLTRDPTDDSFSSSRRRSRLLQLGPRTDTDRRVIYQTIRDHAGSSLPSKRSQRSNQTDRHFTNDREQRATSVRKKRRPFLLDGRRRRQDGKKEGKKEVSSTILPDANPRAVSFPFLFAPQQPGSQPSKIRTRESSSSSSPKQRIPSYCQRDAPWIEHASILPPTTKKRKTRDEIKKENNNNNKNNNKNNKETKTMNGKSDARSSPATLEDDGVDEEKKTGGLSEKDLQPGTREFELLSGVVYRRSPYCRERGRRVASDVPTIAPSLVNVNSVEPHPP</sequence>
<feature type="region of interest" description="Disordered" evidence="1">
    <location>
        <begin position="1"/>
        <end position="236"/>
    </location>
</feature>
<feature type="compositionally biased region" description="Basic and acidic residues" evidence="1">
    <location>
        <begin position="29"/>
        <end position="44"/>
    </location>
</feature>
<feature type="compositionally biased region" description="Polar residues" evidence="1">
    <location>
        <begin position="47"/>
        <end position="57"/>
    </location>
</feature>
<accession>A0AA40KUB0</accession>
<dbReference type="Proteomes" id="UP001177670">
    <property type="component" value="Unassembled WGS sequence"/>
</dbReference>
<name>A0AA40KUB0_9HYME</name>
<evidence type="ECO:0000313" key="2">
    <source>
        <dbReference type="EMBL" id="KAK1133096.1"/>
    </source>
</evidence>
<proteinExistence type="predicted"/>
<dbReference type="EMBL" id="JAHYIQ010000004">
    <property type="protein sequence ID" value="KAK1133096.1"/>
    <property type="molecule type" value="Genomic_DNA"/>
</dbReference>
<feature type="compositionally biased region" description="Basic and acidic residues" evidence="1">
    <location>
        <begin position="58"/>
        <end position="70"/>
    </location>
</feature>
<evidence type="ECO:0000313" key="3">
    <source>
        <dbReference type="Proteomes" id="UP001177670"/>
    </source>
</evidence>
<comment type="caution">
    <text evidence="2">The sequence shown here is derived from an EMBL/GenBank/DDBJ whole genome shotgun (WGS) entry which is preliminary data.</text>
</comment>
<dbReference type="AlphaFoldDB" id="A0AA40KUB0"/>